<evidence type="ECO:0000313" key="2">
    <source>
        <dbReference type="Proteomes" id="UP000285575"/>
    </source>
</evidence>
<protein>
    <submittedName>
        <fullName evidence="1">DUF937 domain-containing protein</fullName>
    </submittedName>
</protein>
<dbReference type="InterPro" id="IPR027405">
    <property type="entry name" value="YidB-like"/>
</dbReference>
<dbReference type="Gene3D" id="1.10.10.690">
    <property type="entry name" value="YidB-like"/>
    <property type="match status" value="1"/>
</dbReference>
<dbReference type="InterPro" id="IPR045372">
    <property type="entry name" value="YidB"/>
</dbReference>
<gene>
    <name evidence="1" type="ORF">EOE66_01060</name>
</gene>
<proteinExistence type="predicted"/>
<keyword evidence="2" id="KW-1185">Reference proteome</keyword>
<evidence type="ECO:0000313" key="1">
    <source>
        <dbReference type="EMBL" id="RVU49205.1"/>
    </source>
</evidence>
<dbReference type="EMBL" id="SACR01000001">
    <property type="protein sequence ID" value="RVU49205.1"/>
    <property type="molecule type" value="Genomic_DNA"/>
</dbReference>
<sequence>MGLFDSVIGALGAQAGGAGGSDPLQALMGLMNQSGGLPALLQQLQQGGLGDAVASWISTGPNQAISPDALGQALGGDTVAGFARQLGIDPQQGLGMLAQLLPQVVDGLSPQGRLPEGLGQGGGADLAGMLGGLLGGGGGAGAGDLGGLLGGLLGKR</sequence>
<name>A0A437RR92_9BURK</name>
<reference evidence="1 2" key="1">
    <citation type="submission" date="2019-01" db="EMBL/GenBank/DDBJ databases">
        <authorList>
            <person name="Chen W.-M."/>
        </authorList>
    </citation>
    <scope>NUCLEOTIDE SEQUENCE [LARGE SCALE GENOMIC DNA]</scope>
    <source>
        <strain evidence="1 2">KYPY4</strain>
    </source>
</reference>
<comment type="caution">
    <text evidence="1">The sequence shown here is derived from an EMBL/GenBank/DDBJ whole genome shotgun (WGS) entry which is preliminary data.</text>
</comment>
<dbReference type="AlphaFoldDB" id="A0A437RR92"/>
<dbReference type="SUPFAM" id="SSF140804">
    <property type="entry name" value="YidB-like"/>
    <property type="match status" value="1"/>
</dbReference>
<organism evidence="1 2">
    <name type="scientific">Rubrivivax rivuli</name>
    <dbReference type="NCBI Taxonomy" id="1862385"/>
    <lineage>
        <taxon>Bacteria</taxon>
        <taxon>Pseudomonadati</taxon>
        <taxon>Pseudomonadota</taxon>
        <taxon>Betaproteobacteria</taxon>
        <taxon>Burkholderiales</taxon>
        <taxon>Sphaerotilaceae</taxon>
        <taxon>Rubrivivax</taxon>
    </lineage>
</organism>
<dbReference type="OrthoDB" id="9795283at2"/>
<accession>A0A437RR92</accession>
<dbReference type="Proteomes" id="UP000285575">
    <property type="component" value="Unassembled WGS sequence"/>
</dbReference>
<dbReference type="Pfam" id="PF20159">
    <property type="entry name" value="YidB"/>
    <property type="match status" value="1"/>
</dbReference>